<dbReference type="AlphaFoldDB" id="A0A2S7TBG4"/>
<dbReference type="PANTHER" id="PTHR11358:SF35">
    <property type="entry name" value="FORMIMIDOYLGLUTAMASE"/>
    <property type="match status" value="1"/>
</dbReference>
<name>A0A2S7TBG4_9FLAO</name>
<feature type="binding site" evidence="5">
    <location>
        <position position="246"/>
    </location>
    <ligand>
        <name>Mn(2+)</name>
        <dbReference type="ChEBI" id="CHEBI:29035"/>
        <label>2</label>
    </ligand>
</feature>
<dbReference type="GO" id="GO:0019556">
    <property type="term" value="P:L-histidine catabolic process to glutamate and formamide"/>
    <property type="evidence" value="ECO:0007669"/>
    <property type="project" value="UniProtKB-UniRule"/>
</dbReference>
<dbReference type="SUPFAM" id="SSF52768">
    <property type="entry name" value="Arginase/deacetylase"/>
    <property type="match status" value="1"/>
</dbReference>
<dbReference type="InterPro" id="IPR005923">
    <property type="entry name" value="HutG"/>
</dbReference>
<feature type="binding site" evidence="7">
    <location>
        <position position="159"/>
    </location>
    <ligand>
        <name>Mn(2+)</name>
        <dbReference type="ChEBI" id="CHEBI:29035"/>
        <label>1</label>
    </ligand>
</feature>
<gene>
    <name evidence="5" type="primary">hutG</name>
    <name evidence="9" type="ORF">BST99_09765</name>
</gene>
<dbReference type="GO" id="GO:0030145">
    <property type="term" value="F:manganese ion binding"/>
    <property type="evidence" value="ECO:0007669"/>
    <property type="project" value="UniProtKB-UniRule"/>
</dbReference>
<keyword evidence="1 5" id="KW-0479">Metal-binding</keyword>
<dbReference type="CDD" id="cd09988">
    <property type="entry name" value="Formimidoylglutamase"/>
    <property type="match status" value="1"/>
</dbReference>
<protein>
    <recommendedName>
        <fullName evidence="5 6">Formimidoylglutamase</fullName>
        <ecNumber evidence="5 6">3.5.3.8</ecNumber>
    </recommendedName>
    <alternativeName>
        <fullName evidence="5">Formiminoglutamase</fullName>
    </alternativeName>
    <alternativeName>
        <fullName evidence="5">Formiminoglutamate hydrolase</fullName>
    </alternativeName>
</protein>
<evidence type="ECO:0000256" key="3">
    <source>
        <dbReference type="ARBA" id="ARBA00022808"/>
    </source>
</evidence>
<dbReference type="InterPro" id="IPR023696">
    <property type="entry name" value="Ureohydrolase_dom_sf"/>
</dbReference>
<evidence type="ECO:0000256" key="1">
    <source>
        <dbReference type="ARBA" id="ARBA00022723"/>
    </source>
</evidence>
<keyword evidence="10" id="KW-1185">Reference proteome</keyword>
<dbReference type="NCBIfam" id="TIGR01227">
    <property type="entry name" value="hutG"/>
    <property type="match status" value="1"/>
</dbReference>
<dbReference type="PRINTS" id="PR00116">
    <property type="entry name" value="ARGINASE"/>
</dbReference>
<evidence type="ECO:0000256" key="6">
    <source>
        <dbReference type="NCBIfam" id="TIGR01227"/>
    </source>
</evidence>
<feature type="binding site" evidence="5 7">
    <location>
        <position position="246"/>
    </location>
    <ligand>
        <name>Mn(2+)</name>
        <dbReference type="ChEBI" id="CHEBI:29035"/>
        <label>1</label>
    </ligand>
</feature>
<dbReference type="EMBL" id="MQVX01000001">
    <property type="protein sequence ID" value="PQJ16837.1"/>
    <property type="molecule type" value="Genomic_DNA"/>
</dbReference>
<comment type="similarity">
    <text evidence="5 8">Belongs to the arginase family.</text>
</comment>
<dbReference type="HAMAP" id="MF_00737">
    <property type="entry name" value="Formimidoylglutam"/>
    <property type="match status" value="1"/>
</dbReference>
<dbReference type="Proteomes" id="UP000239366">
    <property type="component" value="Unassembled WGS sequence"/>
</dbReference>
<comment type="function">
    <text evidence="5">Catalyzes the conversion of N-formimidoyl-L-glutamate to L-glutamate and formamide.</text>
</comment>
<dbReference type="GO" id="GO:0019557">
    <property type="term" value="P:L-histidine catabolic process to glutamate and formate"/>
    <property type="evidence" value="ECO:0007669"/>
    <property type="project" value="UniProtKB-UniPathway"/>
</dbReference>
<keyword evidence="3 5" id="KW-0369">Histidine metabolism</keyword>
<accession>A0A2S7TBG4</accession>
<dbReference type="GO" id="GO:0050415">
    <property type="term" value="F:formimidoylglutamase activity"/>
    <property type="evidence" value="ECO:0007669"/>
    <property type="project" value="UniProtKB-UniRule"/>
</dbReference>
<comment type="caution">
    <text evidence="9">The sequence shown here is derived from an EMBL/GenBank/DDBJ whole genome shotgun (WGS) entry which is preliminary data.</text>
</comment>
<dbReference type="GO" id="GO:0033389">
    <property type="term" value="P:putrescine biosynthetic process from arginine, via agmatine"/>
    <property type="evidence" value="ECO:0007669"/>
    <property type="project" value="TreeGrafter"/>
</dbReference>
<comment type="cofactor">
    <cofactor evidence="5 7">
        <name>Mn(2+)</name>
        <dbReference type="ChEBI" id="CHEBI:29035"/>
    </cofactor>
    <text evidence="5 7">Binds 2 manganese ions per subunit.</text>
</comment>
<comment type="pathway">
    <text evidence="5">Amino-acid degradation; L-histidine degradation into L-glutamate; L-glutamate from N-formimidoyl-L-glutamate (hydrolase route): step 1/1.</text>
</comment>
<evidence type="ECO:0000256" key="5">
    <source>
        <dbReference type="HAMAP-Rule" id="MF_00737"/>
    </source>
</evidence>
<feature type="binding site" evidence="5 7">
    <location>
        <position position="161"/>
    </location>
    <ligand>
        <name>Mn(2+)</name>
        <dbReference type="ChEBI" id="CHEBI:29035"/>
        <label>1</label>
    </ligand>
</feature>
<dbReference type="UniPathway" id="UPA00379">
    <property type="reaction ID" value="UER00552"/>
</dbReference>
<feature type="binding site" evidence="5">
    <location>
        <position position="157"/>
    </location>
    <ligand>
        <name>Mn(2+)</name>
        <dbReference type="ChEBI" id="CHEBI:29035"/>
        <label>2</label>
    </ligand>
</feature>
<feature type="binding site" evidence="5 7">
    <location>
        <position position="157"/>
    </location>
    <ligand>
        <name>Mn(2+)</name>
        <dbReference type="ChEBI" id="CHEBI:29035"/>
        <label>1</label>
    </ligand>
</feature>
<feature type="binding site" evidence="5">
    <location>
        <position position="159"/>
    </location>
    <ligand>
        <name>Mn(2+)</name>
        <dbReference type="ChEBI" id="CHEBI:29035"/>
        <label>2</label>
    </ligand>
</feature>
<dbReference type="Gene3D" id="3.40.800.10">
    <property type="entry name" value="Ureohydrolase domain"/>
    <property type="match status" value="1"/>
</dbReference>
<comment type="catalytic activity">
    <reaction evidence="5">
        <text>N-formimidoyl-L-glutamate + H2O = formamide + L-glutamate</text>
        <dbReference type="Rhea" id="RHEA:22492"/>
        <dbReference type="ChEBI" id="CHEBI:15377"/>
        <dbReference type="ChEBI" id="CHEBI:16397"/>
        <dbReference type="ChEBI" id="CHEBI:29985"/>
        <dbReference type="ChEBI" id="CHEBI:58928"/>
        <dbReference type="EC" id="3.5.3.8"/>
    </reaction>
</comment>
<dbReference type="EC" id="3.5.3.8" evidence="5 6"/>
<evidence type="ECO:0000256" key="4">
    <source>
        <dbReference type="ARBA" id="ARBA00023211"/>
    </source>
</evidence>
<dbReference type="Pfam" id="PF00491">
    <property type="entry name" value="Arginase"/>
    <property type="match status" value="1"/>
</dbReference>
<feature type="binding site" evidence="5 7">
    <location>
        <position position="130"/>
    </location>
    <ligand>
        <name>Mn(2+)</name>
        <dbReference type="ChEBI" id="CHEBI:29035"/>
        <label>1</label>
    </ligand>
</feature>
<organism evidence="9 10">
    <name type="scientific">Aureicoccus marinus</name>
    <dbReference type="NCBI Taxonomy" id="754435"/>
    <lineage>
        <taxon>Bacteria</taxon>
        <taxon>Pseudomonadati</taxon>
        <taxon>Bacteroidota</taxon>
        <taxon>Flavobacteriia</taxon>
        <taxon>Flavobacteriales</taxon>
        <taxon>Flavobacteriaceae</taxon>
        <taxon>Aureicoccus</taxon>
    </lineage>
</organism>
<feature type="binding site" evidence="7">
    <location>
        <position position="248"/>
    </location>
    <ligand>
        <name>Mn(2+)</name>
        <dbReference type="ChEBI" id="CHEBI:29035"/>
        <label>1</label>
    </ligand>
</feature>
<evidence type="ECO:0000313" key="9">
    <source>
        <dbReference type="EMBL" id="PQJ16837.1"/>
    </source>
</evidence>
<proteinExistence type="inferred from homology"/>
<keyword evidence="4 5" id="KW-0464">Manganese</keyword>
<reference evidence="10" key="1">
    <citation type="submission" date="2016-11" db="EMBL/GenBank/DDBJ databases">
        <title>Trade-off between light-utilization and light-protection in marine flavobacteria.</title>
        <authorList>
            <person name="Kumagai Y."/>
            <person name="Yoshizawa S."/>
            <person name="Kogure K."/>
        </authorList>
    </citation>
    <scope>NUCLEOTIDE SEQUENCE [LARGE SCALE GENOMIC DNA]</scope>
    <source>
        <strain evidence="10">SG-18</strain>
    </source>
</reference>
<feature type="binding site" evidence="5">
    <location>
        <position position="248"/>
    </location>
    <ligand>
        <name>Mn(2+)</name>
        <dbReference type="ChEBI" id="CHEBI:29035"/>
        <label>2</label>
    </ligand>
</feature>
<evidence type="ECO:0000256" key="2">
    <source>
        <dbReference type="ARBA" id="ARBA00022801"/>
    </source>
</evidence>
<dbReference type="GO" id="GO:0008783">
    <property type="term" value="F:agmatinase activity"/>
    <property type="evidence" value="ECO:0007669"/>
    <property type="project" value="TreeGrafter"/>
</dbReference>
<dbReference type="PIRSF" id="PIRSF036979">
    <property type="entry name" value="Arginase"/>
    <property type="match status" value="1"/>
</dbReference>
<evidence type="ECO:0000256" key="8">
    <source>
        <dbReference type="PROSITE-ProRule" id="PRU00742"/>
    </source>
</evidence>
<evidence type="ECO:0000256" key="7">
    <source>
        <dbReference type="PIRSR" id="PIRSR036979-1"/>
    </source>
</evidence>
<keyword evidence="2 5" id="KW-0378">Hydrolase</keyword>
<dbReference type="InterPro" id="IPR006035">
    <property type="entry name" value="Ureohydrolase"/>
</dbReference>
<dbReference type="PANTHER" id="PTHR11358">
    <property type="entry name" value="ARGINASE/AGMATINASE"/>
    <property type="match status" value="1"/>
</dbReference>
<sequence>MNNYKGPESSCWTGRTSPVELGPQYLHEAIRLVDLAEQPTPEVSDIGFLGYACDEGVRRNSGRLGAVEGPTALRKALAKMAWHHRELSVTDFGDVHCQEGQLEEAQLALSEAVSSLHDQCIFPVLLGGGHDMAYGHAKGLLESKTWAAQHIGLLNLDAHFDLRRAEPKAHSGSPYHQLLEEYADRLSYLVLGIQKAANPPELFETARQFGVDWVEMGTTLHGFVEESLERLDAWLDTVDAVYLSIDLDGFASAFSPGVSAASPMGFDPSFGLQVIERLCSSKKLISLDLAECNPKVDGSGQTALLGARLIHQLSSGLKGE</sequence>
<dbReference type="PROSITE" id="PS51409">
    <property type="entry name" value="ARGINASE_2"/>
    <property type="match status" value="1"/>
</dbReference>
<evidence type="ECO:0000313" key="10">
    <source>
        <dbReference type="Proteomes" id="UP000239366"/>
    </source>
</evidence>